<gene>
    <name evidence="2" type="ORF">CO178_00845</name>
</gene>
<feature type="transmembrane region" description="Helical" evidence="1">
    <location>
        <begin position="87"/>
        <end position="106"/>
    </location>
</feature>
<feature type="transmembrane region" description="Helical" evidence="1">
    <location>
        <begin position="31"/>
        <end position="50"/>
    </location>
</feature>
<protein>
    <submittedName>
        <fullName evidence="2">Uncharacterized protein</fullName>
    </submittedName>
</protein>
<dbReference type="AlphaFoldDB" id="A0A2M7X4R4"/>
<proteinExistence type="predicted"/>
<reference evidence="3" key="1">
    <citation type="submission" date="2017-09" db="EMBL/GenBank/DDBJ databases">
        <title>Depth-based differentiation of microbial function through sediment-hosted aquifers and enrichment of novel symbionts in the deep terrestrial subsurface.</title>
        <authorList>
            <person name="Probst A.J."/>
            <person name="Ladd B."/>
            <person name="Jarett J.K."/>
            <person name="Geller-Mcgrath D.E."/>
            <person name="Sieber C.M.K."/>
            <person name="Emerson J.B."/>
            <person name="Anantharaman K."/>
            <person name="Thomas B.C."/>
            <person name="Malmstrom R."/>
            <person name="Stieglmeier M."/>
            <person name="Klingl A."/>
            <person name="Woyke T."/>
            <person name="Ryan C.M."/>
            <person name="Banfield J.F."/>
        </authorList>
    </citation>
    <scope>NUCLEOTIDE SEQUENCE [LARGE SCALE GENOMIC DNA]</scope>
</reference>
<feature type="transmembrane region" description="Helical" evidence="1">
    <location>
        <begin position="56"/>
        <end position="75"/>
    </location>
</feature>
<keyword evidence="1" id="KW-0472">Membrane</keyword>
<organism evidence="2 3">
    <name type="scientific">candidate division WWE3 bacterium CG_4_9_14_3_um_filter_34_6</name>
    <dbReference type="NCBI Taxonomy" id="1975079"/>
    <lineage>
        <taxon>Bacteria</taxon>
        <taxon>Katanobacteria</taxon>
    </lineage>
</organism>
<evidence type="ECO:0000313" key="3">
    <source>
        <dbReference type="Proteomes" id="UP000230683"/>
    </source>
</evidence>
<keyword evidence="1" id="KW-1133">Transmembrane helix</keyword>
<evidence type="ECO:0000256" key="1">
    <source>
        <dbReference type="SAM" id="Phobius"/>
    </source>
</evidence>
<accession>A0A2M7X4R4</accession>
<dbReference type="Proteomes" id="UP000230683">
    <property type="component" value="Unassembled WGS sequence"/>
</dbReference>
<dbReference type="EMBL" id="PFWY01000040">
    <property type="protein sequence ID" value="PJA41148.1"/>
    <property type="molecule type" value="Genomic_DNA"/>
</dbReference>
<evidence type="ECO:0000313" key="2">
    <source>
        <dbReference type="EMBL" id="PJA41148.1"/>
    </source>
</evidence>
<comment type="caution">
    <text evidence="2">The sequence shown here is derived from an EMBL/GenBank/DDBJ whole genome shotgun (WGS) entry which is preliminary data.</text>
</comment>
<name>A0A2M7X4R4_UNCKA</name>
<feature type="transmembrane region" description="Helical" evidence="1">
    <location>
        <begin position="6"/>
        <end position="24"/>
    </location>
</feature>
<sequence length="107" mass="12790">MRYKELLNYTNTWIFIIIFLASILDIFIVKSYIDVVEFILFIGWIYMFNVSSATKIFTPKILIIYIVLIPICLMFKNELSAQKLSIWVFYIFSMYIIDTSISLYKIK</sequence>
<keyword evidence="1" id="KW-0812">Transmembrane</keyword>